<dbReference type="EMBL" id="FWFX01000002">
    <property type="protein sequence ID" value="SLN20312.1"/>
    <property type="molecule type" value="Genomic_DNA"/>
</dbReference>
<protein>
    <submittedName>
        <fullName evidence="5">Demethylrebeccamycin-D-glucose O-methyltransferase</fullName>
        <ecNumber evidence="5">2.1.1.164</ecNumber>
    </submittedName>
</protein>
<dbReference type="InterPro" id="IPR051052">
    <property type="entry name" value="Diverse_substrate_MTase"/>
</dbReference>
<gene>
    <name evidence="5" type="primary">rebM_1</name>
    <name evidence="5" type="ORF">ROA7450_00681</name>
</gene>
<dbReference type="InterPro" id="IPR013216">
    <property type="entry name" value="Methyltransf_11"/>
</dbReference>
<dbReference type="Proteomes" id="UP000193061">
    <property type="component" value="Unassembled WGS sequence"/>
</dbReference>
<evidence type="ECO:0000313" key="6">
    <source>
        <dbReference type="Proteomes" id="UP000193061"/>
    </source>
</evidence>
<keyword evidence="3 5" id="KW-0808">Transferase</keyword>
<sequence>MSSDKDGLSPEALRQFGTSVDFGQTAHDYANHRAGFPLEFFDLLAQRRYACSGQTALDLGCGTGTVARGLAHHGLQVTGIDPASDLLGQARVLDKAAGVEVQYRTGTAEDTGSADQSVDLVTTGQCWHWFDRPRAAAEVKRVLRPGGRLVIAHFDWLPLPGNVVEKTEELILKHNPLWAGANGTGLYPAWLTDLANAGFDQLETASFDLSQPYGHIGWRGRIRASAGVAASLSDEQTKAFDQELFNMLTRDFPKEPLAVPHRIWIATGVRPQGKSSS</sequence>
<evidence type="ECO:0000259" key="4">
    <source>
        <dbReference type="Pfam" id="PF08241"/>
    </source>
</evidence>
<organism evidence="5 6">
    <name type="scientific">Roseovarius albus</name>
    <dbReference type="NCBI Taxonomy" id="1247867"/>
    <lineage>
        <taxon>Bacteria</taxon>
        <taxon>Pseudomonadati</taxon>
        <taxon>Pseudomonadota</taxon>
        <taxon>Alphaproteobacteria</taxon>
        <taxon>Rhodobacterales</taxon>
        <taxon>Roseobacteraceae</taxon>
        <taxon>Roseovarius</taxon>
    </lineage>
</organism>
<dbReference type="AlphaFoldDB" id="A0A1X6YGI9"/>
<dbReference type="CDD" id="cd02440">
    <property type="entry name" value="AdoMet_MTases"/>
    <property type="match status" value="1"/>
</dbReference>
<dbReference type="Gene3D" id="3.40.50.150">
    <property type="entry name" value="Vaccinia Virus protein VP39"/>
    <property type="match status" value="1"/>
</dbReference>
<name>A0A1X6YGI9_9RHOB</name>
<keyword evidence="6" id="KW-1185">Reference proteome</keyword>
<dbReference type="GO" id="GO:0032259">
    <property type="term" value="P:methylation"/>
    <property type="evidence" value="ECO:0007669"/>
    <property type="project" value="UniProtKB-KW"/>
</dbReference>
<dbReference type="GO" id="GO:0102082">
    <property type="term" value="F:demethylrebeccamycin--D-glucose O-methyltransferase activity"/>
    <property type="evidence" value="ECO:0007669"/>
    <property type="project" value="UniProtKB-EC"/>
</dbReference>
<dbReference type="PANTHER" id="PTHR44942">
    <property type="entry name" value="METHYLTRANSF_11 DOMAIN-CONTAINING PROTEIN"/>
    <property type="match status" value="1"/>
</dbReference>
<dbReference type="SUPFAM" id="SSF53335">
    <property type="entry name" value="S-adenosyl-L-methionine-dependent methyltransferases"/>
    <property type="match status" value="1"/>
</dbReference>
<dbReference type="RefSeq" id="WP_200812917.1">
    <property type="nucleotide sequence ID" value="NZ_FWFX01000002.1"/>
</dbReference>
<dbReference type="EC" id="2.1.1.164" evidence="5"/>
<dbReference type="Pfam" id="PF08241">
    <property type="entry name" value="Methyltransf_11"/>
    <property type="match status" value="1"/>
</dbReference>
<evidence type="ECO:0000256" key="1">
    <source>
        <dbReference type="ARBA" id="ARBA00008361"/>
    </source>
</evidence>
<dbReference type="InterPro" id="IPR029063">
    <property type="entry name" value="SAM-dependent_MTases_sf"/>
</dbReference>
<reference evidence="5 6" key="1">
    <citation type="submission" date="2017-03" db="EMBL/GenBank/DDBJ databases">
        <authorList>
            <person name="Afonso C.L."/>
            <person name="Miller P.J."/>
            <person name="Scott M.A."/>
            <person name="Spackman E."/>
            <person name="Goraichik I."/>
            <person name="Dimitrov K.M."/>
            <person name="Suarez D.L."/>
            <person name="Swayne D.E."/>
        </authorList>
    </citation>
    <scope>NUCLEOTIDE SEQUENCE [LARGE SCALE GENOMIC DNA]</scope>
    <source>
        <strain evidence="5 6">CECT 7450</strain>
    </source>
</reference>
<proteinExistence type="inferred from homology"/>
<feature type="domain" description="Methyltransferase type 11" evidence="4">
    <location>
        <begin position="57"/>
        <end position="151"/>
    </location>
</feature>
<accession>A0A1X6YGI9</accession>
<evidence type="ECO:0000256" key="2">
    <source>
        <dbReference type="ARBA" id="ARBA00022603"/>
    </source>
</evidence>
<keyword evidence="2 5" id="KW-0489">Methyltransferase</keyword>
<evidence type="ECO:0000256" key="3">
    <source>
        <dbReference type="ARBA" id="ARBA00022679"/>
    </source>
</evidence>
<comment type="similarity">
    <text evidence="1">Belongs to the methyltransferase superfamily.</text>
</comment>
<dbReference type="PANTHER" id="PTHR44942:SF4">
    <property type="entry name" value="METHYLTRANSFERASE TYPE 11 DOMAIN-CONTAINING PROTEIN"/>
    <property type="match status" value="1"/>
</dbReference>
<evidence type="ECO:0000313" key="5">
    <source>
        <dbReference type="EMBL" id="SLN20312.1"/>
    </source>
</evidence>
<dbReference type="GO" id="GO:0008757">
    <property type="term" value="F:S-adenosylmethionine-dependent methyltransferase activity"/>
    <property type="evidence" value="ECO:0007669"/>
    <property type="project" value="InterPro"/>
</dbReference>